<accession>A0ABW3CIP0</accession>
<gene>
    <name evidence="1" type="ORF">ACFQ07_19245</name>
</gene>
<dbReference type="EMBL" id="JBHTIR010002897">
    <property type="protein sequence ID" value="MFD0854383.1"/>
    <property type="molecule type" value="Genomic_DNA"/>
</dbReference>
<organism evidence="1 2">
    <name type="scientific">Actinomadura adrarensis</name>
    <dbReference type="NCBI Taxonomy" id="1819600"/>
    <lineage>
        <taxon>Bacteria</taxon>
        <taxon>Bacillati</taxon>
        <taxon>Actinomycetota</taxon>
        <taxon>Actinomycetes</taxon>
        <taxon>Streptosporangiales</taxon>
        <taxon>Thermomonosporaceae</taxon>
        <taxon>Actinomadura</taxon>
    </lineage>
</organism>
<reference evidence="2" key="1">
    <citation type="journal article" date="2019" name="Int. J. Syst. Evol. Microbiol.">
        <title>The Global Catalogue of Microorganisms (GCM) 10K type strain sequencing project: providing services to taxonomists for standard genome sequencing and annotation.</title>
        <authorList>
            <consortium name="The Broad Institute Genomics Platform"/>
            <consortium name="The Broad Institute Genome Sequencing Center for Infectious Disease"/>
            <person name="Wu L."/>
            <person name="Ma J."/>
        </authorList>
    </citation>
    <scope>NUCLEOTIDE SEQUENCE [LARGE SCALE GENOMIC DNA]</scope>
    <source>
        <strain evidence="2">JCM 31696</strain>
    </source>
</reference>
<name>A0ABW3CIP0_9ACTN</name>
<proteinExistence type="predicted"/>
<keyword evidence="2" id="KW-1185">Reference proteome</keyword>
<feature type="non-terminal residue" evidence="1">
    <location>
        <position position="70"/>
    </location>
</feature>
<sequence>MNVHDRPDRRRSDAELDGELDADLNAAYNVQAKAGPELFAQHMKRYRAMSDEAVDGLPGHPGVAYDGAGA</sequence>
<dbReference type="Proteomes" id="UP001597083">
    <property type="component" value="Unassembled WGS sequence"/>
</dbReference>
<comment type="caution">
    <text evidence="1">The sequence shown here is derived from an EMBL/GenBank/DDBJ whole genome shotgun (WGS) entry which is preliminary data.</text>
</comment>
<evidence type="ECO:0000313" key="1">
    <source>
        <dbReference type="EMBL" id="MFD0854383.1"/>
    </source>
</evidence>
<evidence type="ECO:0000313" key="2">
    <source>
        <dbReference type="Proteomes" id="UP001597083"/>
    </source>
</evidence>
<protein>
    <submittedName>
        <fullName evidence="1">Uncharacterized protein</fullName>
    </submittedName>
</protein>